<dbReference type="Pfam" id="PF00857">
    <property type="entry name" value="Isochorismatase"/>
    <property type="match status" value="1"/>
</dbReference>
<gene>
    <name evidence="4" type="ORF">C7B46_08415</name>
</gene>
<evidence type="ECO:0000259" key="3">
    <source>
        <dbReference type="Pfam" id="PF00857"/>
    </source>
</evidence>
<evidence type="ECO:0000313" key="5">
    <source>
        <dbReference type="Proteomes" id="UP000242972"/>
    </source>
</evidence>
<dbReference type="Gene3D" id="3.40.50.850">
    <property type="entry name" value="Isochorismatase-like"/>
    <property type="match status" value="1"/>
</dbReference>
<dbReference type="Proteomes" id="UP000242972">
    <property type="component" value="Unassembled WGS sequence"/>
</dbReference>
<reference evidence="4 5" key="1">
    <citation type="journal article" date="2014" name="BMC Genomics">
        <title>Comparison of environmental and isolate Sulfobacillus genomes reveals diverse carbon, sulfur, nitrogen, and hydrogen metabolisms.</title>
        <authorList>
            <person name="Justice N.B."/>
            <person name="Norman A."/>
            <person name="Brown C.T."/>
            <person name="Singh A."/>
            <person name="Thomas B.C."/>
            <person name="Banfield J.F."/>
        </authorList>
    </citation>
    <scope>NUCLEOTIDE SEQUENCE [LARGE SCALE GENOMIC DNA]</scope>
    <source>
        <strain evidence="4">AMDSBA4</strain>
    </source>
</reference>
<dbReference type="InterPro" id="IPR050272">
    <property type="entry name" value="Isochorismatase-like_hydrls"/>
</dbReference>
<dbReference type="PANTHER" id="PTHR43540:SF6">
    <property type="entry name" value="ISOCHORISMATASE-LIKE DOMAIN-CONTAINING PROTEIN"/>
    <property type="match status" value="1"/>
</dbReference>
<dbReference type="SUPFAM" id="SSF52499">
    <property type="entry name" value="Isochorismatase-like hydrolases"/>
    <property type="match status" value="1"/>
</dbReference>
<dbReference type="GO" id="GO:0016787">
    <property type="term" value="F:hydrolase activity"/>
    <property type="evidence" value="ECO:0007669"/>
    <property type="project" value="UniProtKB-KW"/>
</dbReference>
<protein>
    <submittedName>
        <fullName evidence="4">Cysteine hydrolase</fullName>
    </submittedName>
</protein>
<dbReference type="InterPro" id="IPR036380">
    <property type="entry name" value="Isochorismatase-like_sf"/>
</dbReference>
<proteinExistence type="inferred from homology"/>
<name>A0A2T2XGJ2_9FIRM</name>
<keyword evidence="2 4" id="KW-0378">Hydrolase</keyword>
<accession>A0A2T2XGJ2</accession>
<evidence type="ECO:0000256" key="2">
    <source>
        <dbReference type="ARBA" id="ARBA00022801"/>
    </source>
</evidence>
<dbReference type="AlphaFoldDB" id="A0A2T2XGJ2"/>
<evidence type="ECO:0000313" key="4">
    <source>
        <dbReference type="EMBL" id="PSR33625.1"/>
    </source>
</evidence>
<comment type="similarity">
    <text evidence="1">Belongs to the isochorismatase family.</text>
</comment>
<organism evidence="4 5">
    <name type="scientific">Sulfobacillus benefaciens</name>
    <dbReference type="NCBI Taxonomy" id="453960"/>
    <lineage>
        <taxon>Bacteria</taxon>
        <taxon>Bacillati</taxon>
        <taxon>Bacillota</taxon>
        <taxon>Clostridia</taxon>
        <taxon>Eubacteriales</taxon>
        <taxon>Clostridiales Family XVII. Incertae Sedis</taxon>
        <taxon>Sulfobacillus</taxon>
    </lineage>
</organism>
<dbReference type="CDD" id="cd00431">
    <property type="entry name" value="cysteine_hydrolases"/>
    <property type="match status" value="1"/>
</dbReference>
<dbReference type="InterPro" id="IPR000868">
    <property type="entry name" value="Isochorismatase-like_dom"/>
</dbReference>
<feature type="domain" description="Isochorismatase-like" evidence="3">
    <location>
        <begin position="5"/>
        <end position="173"/>
    </location>
</feature>
<dbReference type="EMBL" id="PXYW01000017">
    <property type="protein sequence ID" value="PSR33625.1"/>
    <property type="molecule type" value="Genomic_DNA"/>
</dbReference>
<sequence length="193" mass="22209">MNNRALLVIDMINDLIKNPSNALYCPQTTQTVENIATLIDFAHKNQWKVVFVQDAHRIGDKDFTIRPVHAIRGTWGAELIDELAGLKQKSDYEVFKRRHSGFSYTDLDLYLREEHIEEVVLTGVWTNVAVRNTASDAFYQFYRVTVVTDCCQSQTEEMHESGLHDLSMFARLTLLQNVTSTDAFQYQLDDDTL</sequence>
<comment type="caution">
    <text evidence="4">The sequence shown here is derived from an EMBL/GenBank/DDBJ whole genome shotgun (WGS) entry which is preliminary data.</text>
</comment>
<dbReference type="PANTHER" id="PTHR43540">
    <property type="entry name" value="PEROXYUREIDOACRYLATE/UREIDOACRYLATE AMIDOHYDROLASE-RELATED"/>
    <property type="match status" value="1"/>
</dbReference>
<evidence type="ECO:0000256" key="1">
    <source>
        <dbReference type="ARBA" id="ARBA00006336"/>
    </source>
</evidence>